<dbReference type="SUPFAM" id="SSF48008">
    <property type="entry name" value="GntR ligand-binding domain-like"/>
    <property type="match status" value="1"/>
</dbReference>
<dbReference type="InterPro" id="IPR011711">
    <property type="entry name" value="GntR_C"/>
</dbReference>
<evidence type="ECO:0000256" key="2">
    <source>
        <dbReference type="ARBA" id="ARBA00023125"/>
    </source>
</evidence>
<dbReference type="Pfam" id="PF07729">
    <property type="entry name" value="FCD"/>
    <property type="match status" value="1"/>
</dbReference>
<dbReference type="GO" id="GO:0003700">
    <property type="term" value="F:DNA-binding transcription factor activity"/>
    <property type="evidence" value="ECO:0007669"/>
    <property type="project" value="InterPro"/>
</dbReference>
<dbReference type="InterPro" id="IPR036390">
    <property type="entry name" value="WH_DNA-bd_sf"/>
</dbReference>
<dbReference type="Pfam" id="PF00392">
    <property type="entry name" value="GntR"/>
    <property type="match status" value="1"/>
</dbReference>
<accession>A0A178I3M2</accession>
<evidence type="ECO:0000259" key="4">
    <source>
        <dbReference type="PROSITE" id="PS50949"/>
    </source>
</evidence>
<keyword evidence="2" id="KW-0238">DNA-binding</keyword>
<dbReference type="Gene3D" id="1.10.10.10">
    <property type="entry name" value="Winged helix-like DNA-binding domain superfamily/Winged helix DNA-binding domain"/>
    <property type="match status" value="1"/>
</dbReference>
<name>A0A178I3M2_9HYPH</name>
<dbReference type="OrthoDB" id="8638122at2"/>
<keyword evidence="3" id="KW-0804">Transcription</keyword>
<proteinExistence type="predicted"/>
<feature type="domain" description="HTH gntR-type" evidence="4">
    <location>
        <begin position="17"/>
        <end position="84"/>
    </location>
</feature>
<dbReference type="PANTHER" id="PTHR43537">
    <property type="entry name" value="TRANSCRIPTIONAL REGULATOR, GNTR FAMILY"/>
    <property type="match status" value="1"/>
</dbReference>
<dbReference type="RefSeq" id="WP_067450976.1">
    <property type="nucleotide sequence ID" value="NZ_LVVY01000057.1"/>
</dbReference>
<gene>
    <name evidence="5" type="ORF">A3840_01840</name>
</gene>
<dbReference type="InterPro" id="IPR036388">
    <property type="entry name" value="WH-like_DNA-bd_sf"/>
</dbReference>
<protein>
    <submittedName>
        <fullName evidence="5">GntR family transcriptional regulator</fullName>
    </submittedName>
</protein>
<dbReference type="EMBL" id="LVVY01000057">
    <property type="protein sequence ID" value="OAM80128.1"/>
    <property type="molecule type" value="Genomic_DNA"/>
</dbReference>
<organism evidence="5 6">
    <name type="scientific">Devosia elaeis</name>
    <dbReference type="NCBI Taxonomy" id="1770058"/>
    <lineage>
        <taxon>Bacteria</taxon>
        <taxon>Pseudomonadati</taxon>
        <taxon>Pseudomonadota</taxon>
        <taxon>Alphaproteobacteria</taxon>
        <taxon>Hyphomicrobiales</taxon>
        <taxon>Devosiaceae</taxon>
        <taxon>Devosia</taxon>
    </lineage>
</organism>
<dbReference type="InterPro" id="IPR000524">
    <property type="entry name" value="Tscrpt_reg_HTH_GntR"/>
</dbReference>
<dbReference type="InterPro" id="IPR008920">
    <property type="entry name" value="TF_FadR/GntR_C"/>
</dbReference>
<evidence type="ECO:0000256" key="1">
    <source>
        <dbReference type="ARBA" id="ARBA00023015"/>
    </source>
</evidence>
<dbReference type="PROSITE" id="PS50949">
    <property type="entry name" value="HTH_GNTR"/>
    <property type="match status" value="1"/>
</dbReference>
<keyword evidence="1" id="KW-0805">Transcription regulation</keyword>
<comment type="caution">
    <text evidence="5">The sequence shown here is derived from an EMBL/GenBank/DDBJ whole genome shotgun (WGS) entry which is preliminary data.</text>
</comment>
<keyword evidence="6" id="KW-1185">Reference proteome</keyword>
<dbReference type="SUPFAM" id="SSF46785">
    <property type="entry name" value="Winged helix' DNA-binding domain"/>
    <property type="match status" value="1"/>
</dbReference>
<dbReference type="PANTHER" id="PTHR43537:SF24">
    <property type="entry name" value="GLUCONATE OPERON TRANSCRIPTIONAL REPRESSOR"/>
    <property type="match status" value="1"/>
</dbReference>
<reference evidence="5 6" key="1">
    <citation type="submission" date="2016-03" db="EMBL/GenBank/DDBJ databases">
        <title>Genome sequencing of Devosia sp. S37.</title>
        <authorList>
            <person name="Mohd Nor M."/>
        </authorList>
    </citation>
    <scope>NUCLEOTIDE SEQUENCE [LARGE SCALE GENOMIC DNA]</scope>
    <source>
        <strain evidence="5 6">S37</strain>
    </source>
</reference>
<evidence type="ECO:0000256" key="3">
    <source>
        <dbReference type="ARBA" id="ARBA00023163"/>
    </source>
</evidence>
<dbReference type="AlphaFoldDB" id="A0A178I3M2"/>
<dbReference type="Proteomes" id="UP000078389">
    <property type="component" value="Unassembled WGS sequence"/>
</dbReference>
<evidence type="ECO:0000313" key="5">
    <source>
        <dbReference type="EMBL" id="OAM80128.1"/>
    </source>
</evidence>
<dbReference type="STRING" id="1770058.A3840_01840"/>
<dbReference type="SMART" id="SM00895">
    <property type="entry name" value="FCD"/>
    <property type="match status" value="1"/>
</dbReference>
<evidence type="ECO:0000313" key="6">
    <source>
        <dbReference type="Proteomes" id="UP000078389"/>
    </source>
</evidence>
<dbReference type="GO" id="GO:0003677">
    <property type="term" value="F:DNA binding"/>
    <property type="evidence" value="ECO:0007669"/>
    <property type="project" value="UniProtKB-KW"/>
</dbReference>
<dbReference type="Gene3D" id="1.20.120.530">
    <property type="entry name" value="GntR ligand-binding domain-like"/>
    <property type="match status" value="1"/>
</dbReference>
<dbReference type="SMART" id="SM00345">
    <property type="entry name" value="HTH_GNTR"/>
    <property type="match status" value="1"/>
</dbReference>
<sequence>MSAITTQPPSILLDAEPGPDASIYEQILHDILEGRLEANQRLKVTALAGRYGTSTNPVREALQQLRGEGFVVITPNRGARVRPIDEEFARDIYEVEALIEPYLTAWFVGIATDEAIKRLEAVQDEIEALGFEDPLRHSELDTRFHQIVYDGHYNRHAADLWWRHREILRAIARRFPYSMVRRKEILVEHRLIIEKIKAHDADGAAEAVRAHILGSGRHIVEHMRSARNRRL</sequence>
<dbReference type="CDD" id="cd07377">
    <property type="entry name" value="WHTH_GntR"/>
    <property type="match status" value="1"/>
</dbReference>